<dbReference type="NCBIfam" id="TIGR01733">
    <property type="entry name" value="AA-adenyl-dom"/>
    <property type="match status" value="1"/>
</dbReference>
<dbReference type="InterPro" id="IPR020845">
    <property type="entry name" value="AMP-binding_CS"/>
</dbReference>
<dbReference type="SUPFAM" id="SSF56801">
    <property type="entry name" value="Acetyl-CoA synthetase-like"/>
    <property type="match status" value="1"/>
</dbReference>
<dbReference type="InterPro" id="IPR020806">
    <property type="entry name" value="PKS_PP-bd"/>
</dbReference>
<comment type="similarity">
    <text evidence="1">Belongs to the ATP-dependent AMP-binding enzyme family.</text>
</comment>
<dbReference type="InterPro" id="IPR000873">
    <property type="entry name" value="AMP-dep_synth/lig_dom"/>
</dbReference>
<organism evidence="7 8">
    <name type="scientific">Paenibacillus rhizoplanae</name>
    <dbReference type="NCBI Taxonomy" id="1917181"/>
    <lineage>
        <taxon>Bacteria</taxon>
        <taxon>Bacillati</taxon>
        <taxon>Bacillota</taxon>
        <taxon>Bacilli</taxon>
        <taxon>Bacillales</taxon>
        <taxon>Paenibacillaceae</taxon>
        <taxon>Paenibacillus</taxon>
    </lineage>
</organism>
<dbReference type="PROSITE" id="PS00455">
    <property type="entry name" value="AMP_BINDING"/>
    <property type="match status" value="1"/>
</dbReference>
<evidence type="ECO:0000256" key="2">
    <source>
        <dbReference type="ARBA" id="ARBA00022450"/>
    </source>
</evidence>
<evidence type="ECO:0000256" key="3">
    <source>
        <dbReference type="ARBA" id="ARBA00022553"/>
    </source>
</evidence>
<reference evidence="8" key="1">
    <citation type="journal article" date="2019" name="Int. J. Syst. Evol. Microbiol.">
        <title>The Global Catalogue of Microorganisms (GCM) 10K type strain sequencing project: providing services to taxonomists for standard genome sequencing and annotation.</title>
        <authorList>
            <consortium name="The Broad Institute Genomics Platform"/>
            <consortium name="The Broad Institute Genome Sequencing Center for Infectious Disease"/>
            <person name="Wu L."/>
            <person name="Ma J."/>
        </authorList>
    </citation>
    <scope>NUCLEOTIDE SEQUENCE [LARGE SCALE GENOMIC DNA]</scope>
    <source>
        <strain evidence="8">CCM 8725</strain>
    </source>
</reference>
<comment type="caution">
    <text evidence="7">The sequence shown here is derived from an EMBL/GenBank/DDBJ whole genome shotgun (WGS) entry which is preliminary data.</text>
</comment>
<dbReference type="SMART" id="SM00823">
    <property type="entry name" value="PKS_PP"/>
    <property type="match status" value="1"/>
</dbReference>
<dbReference type="Gene3D" id="1.10.1200.10">
    <property type="entry name" value="ACP-like"/>
    <property type="match status" value="1"/>
</dbReference>
<dbReference type="PANTHER" id="PTHR45527:SF1">
    <property type="entry name" value="FATTY ACID SYNTHASE"/>
    <property type="match status" value="1"/>
</dbReference>
<dbReference type="Pfam" id="PF13193">
    <property type="entry name" value="AMP-binding_C"/>
    <property type="match status" value="1"/>
</dbReference>
<dbReference type="SUPFAM" id="SSF47336">
    <property type="entry name" value="ACP-like"/>
    <property type="match status" value="1"/>
</dbReference>
<dbReference type="Pfam" id="PF00550">
    <property type="entry name" value="PP-binding"/>
    <property type="match status" value="1"/>
</dbReference>
<dbReference type="InterPro" id="IPR010071">
    <property type="entry name" value="AA_adenyl_dom"/>
</dbReference>
<dbReference type="InterPro" id="IPR025110">
    <property type="entry name" value="AMP-bd_C"/>
</dbReference>
<keyword evidence="8" id="KW-1185">Reference proteome</keyword>
<sequence>MDFLSFDILSDDEERIIAELNQTEKEYPAEATIHGVISARCAASPEQTAITEKNGLLTYRELEEQSNRLARLLAQAGAVPNSLIAIAAGRSTALVTSVLGILKAGAAYVPIDPDYPKKRIRYMLHDSACRILVTESAFLQSLRDDLPESLETIICLDETDDLPDALTVFGPEDIAQMPIDGWVNANSEDDLAYVIYTSGSTGEPKGVMITHRAAMNTLFWLQDSFALTEQDVIAQKTSASFTDSVWEFFWPLMAGAQLSIISAEAVKDPLQLYGQLKADRVSITQFVPAQMSLFLDVVKGEQDSSLPHLKWVFNGGEALPVNIAREWYGVFGQARIANLYGMTESAIYATEYLLDGPPDAGILSIPLGRPINNAHIYIMDVQGRHCPFDVKGEICIGGPGIAAGYWNKAELTQRAFMNHPVTGERLYCTGDLGLLRPDGIVEYLGRKDDQVQVRGYRVELKEVERVVSGFRLMKENAVISRPDSAGSNELLCYFTTHDKGIDVDELAEHMRELLPNYMIPAYFMELNEMPLTPNGKIDRRKLPDVQTKINRTREYTAPRNATEQTLVKIWAEILRAGEEEIGIHDSFLEIGGNSISIVRLHRKIKQTLMIEITVAELFSYPTIALWMDHYVNRGNSKDTDGDEEAQLTRDLMDLLEQVEEGTIDVEHSVEVFDKLQGGS</sequence>
<dbReference type="CDD" id="cd05930">
    <property type="entry name" value="A_NRPS"/>
    <property type="match status" value="1"/>
</dbReference>
<accession>A0ABW5FC88</accession>
<dbReference type="Gene3D" id="3.40.50.980">
    <property type="match status" value="2"/>
</dbReference>
<dbReference type="PANTHER" id="PTHR45527">
    <property type="entry name" value="NONRIBOSOMAL PEPTIDE SYNTHETASE"/>
    <property type="match status" value="1"/>
</dbReference>
<dbReference type="Proteomes" id="UP001597448">
    <property type="component" value="Unassembled WGS sequence"/>
</dbReference>
<feature type="domain" description="Carrier" evidence="6">
    <location>
        <begin position="557"/>
        <end position="634"/>
    </location>
</feature>
<proteinExistence type="inferred from homology"/>
<dbReference type="PRINTS" id="PR00154">
    <property type="entry name" value="AMPBINDING"/>
</dbReference>
<keyword evidence="5" id="KW-0045">Antibiotic biosynthesis</keyword>
<dbReference type="InterPro" id="IPR036736">
    <property type="entry name" value="ACP-like_sf"/>
</dbReference>
<evidence type="ECO:0000256" key="5">
    <source>
        <dbReference type="ARBA" id="ARBA00023194"/>
    </source>
</evidence>
<keyword evidence="4" id="KW-0677">Repeat</keyword>
<evidence type="ECO:0000259" key="6">
    <source>
        <dbReference type="PROSITE" id="PS50075"/>
    </source>
</evidence>
<evidence type="ECO:0000256" key="4">
    <source>
        <dbReference type="ARBA" id="ARBA00022737"/>
    </source>
</evidence>
<dbReference type="Pfam" id="PF00501">
    <property type="entry name" value="AMP-binding"/>
    <property type="match status" value="1"/>
</dbReference>
<evidence type="ECO:0000313" key="8">
    <source>
        <dbReference type="Proteomes" id="UP001597448"/>
    </source>
</evidence>
<dbReference type="InterPro" id="IPR009081">
    <property type="entry name" value="PP-bd_ACP"/>
</dbReference>
<evidence type="ECO:0000256" key="1">
    <source>
        <dbReference type="ARBA" id="ARBA00006432"/>
    </source>
</evidence>
<dbReference type="InterPro" id="IPR045851">
    <property type="entry name" value="AMP-bd_C_sf"/>
</dbReference>
<name>A0ABW5FC88_9BACL</name>
<dbReference type="Gene3D" id="2.30.38.10">
    <property type="entry name" value="Luciferase, Domain 3"/>
    <property type="match status" value="1"/>
</dbReference>
<dbReference type="EMBL" id="JBHUKY010000025">
    <property type="protein sequence ID" value="MFD2411322.1"/>
    <property type="molecule type" value="Genomic_DNA"/>
</dbReference>
<dbReference type="SMART" id="SM01294">
    <property type="entry name" value="PKS_PP_betabranch"/>
    <property type="match status" value="1"/>
</dbReference>
<gene>
    <name evidence="7" type="ORF">ACFSX3_15630</name>
</gene>
<protein>
    <submittedName>
        <fullName evidence="7">Amino acid adenylation domain-containing protein</fullName>
    </submittedName>
</protein>
<dbReference type="Gene3D" id="3.30.300.30">
    <property type="match status" value="1"/>
</dbReference>
<dbReference type="InterPro" id="IPR020459">
    <property type="entry name" value="AMP-binding"/>
</dbReference>
<dbReference type="PROSITE" id="PS50075">
    <property type="entry name" value="CARRIER"/>
    <property type="match status" value="1"/>
</dbReference>
<evidence type="ECO:0000313" key="7">
    <source>
        <dbReference type="EMBL" id="MFD2411322.1"/>
    </source>
</evidence>
<dbReference type="RefSeq" id="WP_379313012.1">
    <property type="nucleotide sequence ID" value="NZ_JBHUKY010000025.1"/>
</dbReference>
<keyword evidence="2" id="KW-0596">Phosphopantetheine</keyword>
<keyword evidence="3" id="KW-0597">Phosphoprotein</keyword>